<dbReference type="GO" id="GO:0030170">
    <property type="term" value="F:pyridoxal phosphate binding"/>
    <property type="evidence" value="ECO:0007669"/>
    <property type="project" value="InterPro"/>
</dbReference>
<evidence type="ECO:0000313" key="7">
    <source>
        <dbReference type="EMBL" id="MBC8544555.1"/>
    </source>
</evidence>
<dbReference type="Pfam" id="PF00155">
    <property type="entry name" value="Aminotran_1_2"/>
    <property type="match status" value="1"/>
</dbReference>
<dbReference type="PROSITE" id="PS50949">
    <property type="entry name" value="HTH_GNTR"/>
    <property type="match status" value="1"/>
</dbReference>
<evidence type="ECO:0000313" key="8">
    <source>
        <dbReference type="Proteomes" id="UP000657006"/>
    </source>
</evidence>
<dbReference type="Gene3D" id="1.10.10.10">
    <property type="entry name" value="Winged helix-like DNA-binding domain superfamily/Winged helix DNA-binding domain"/>
    <property type="match status" value="1"/>
</dbReference>
<keyword evidence="2" id="KW-0663">Pyridoxal phosphate</keyword>
<dbReference type="InterPro" id="IPR004839">
    <property type="entry name" value="Aminotransferase_I/II_large"/>
</dbReference>
<dbReference type="GO" id="GO:0003700">
    <property type="term" value="F:DNA-binding transcription factor activity"/>
    <property type="evidence" value="ECO:0007669"/>
    <property type="project" value="InterPro"/>
</dbReference>
<dbReference type="GO" id="GO:0008483">
    <property type="term" value="F:transaminase activity"/>
    <property type="evidence" value="ECO:0007669"/>
    <property type="project" value="UniProtKB-KW"/>
</dbReference>
<dbReference type="PANTHER" id="PTHR46577">
    <property type="entry name" value="HTH-TYPE TRANSCRIPTIONAL REGULATORY PROTEIN GABR"/>
    <property type="match status" value="1"/>
</dbReference>
<evidence type="ECO:0000256" key="2">
    <source>
        <dbReference type="ARBA" id="ARBA00022898"/>
    </source>
</evidence>
<dbReference type="Proteomes" id="UP000657006">
    <property type="component" value="Unassembled WGS sequence"/>
</dbReference>
<comment type="similarity">
    <text evidence="1">In the C-terminal section; belongs to the class-I pyridoxal-phosphate-dependent aminotransferase family.</text>
</comment>
<dbReference type="InterPro" id="IPR000524">
    <property type="entry name" value="Tscrpt_reg_HTH_GntR"/>
</dbReference>
<evidence type="ECO:0000256" key="1">
    <source>
        <dbReference type="ARBA" id="ARBA00005384"/>
    </source>
</evidence>
<dbReference type="CDD" id="cd00609">
    <property type="entry name" value="AAT_like"/>
    <property type="match status" value="1"/>
</dbReference>
<proteinExistence type="inferred from homology"/>
<dbReference type="GO" id="GO:0003677">
    <property type="term" value="F:DNA binding"/>
    <property type="evidence" value="ECO:0007669"/>
    <property type="project" value="UniProtKB-KW"/>
</dbReference>
<protein>
    <submittedName>
        <fullName evidence="7">PLP-dependent aminotransferase family protein</fullName>
    </submittedName>
</protein>
<dbReference type="CDD" id="cd07377">
    <property type="entry name" value="WHTH_GntR"/>
    <property type="match status" value="1"/>
</dbReference>
<dbReference type="Gene3D" id="3.40.640.10">
    <property type="entry name" value="Type I PLP-dependent aspartate aminotransferase-like (Major domain)"/>
    <property type="match status" value="1"/>
</dbReference>
<evidence type="ECO:0000256" key="4">
    <source>
        <dbReference type="ARBA" id="ARBA00023125"/>
    </source>
</evidence>
<dbReference type="EMBL" id="JACRSQ010000024">
    <property type="protein sequence ID" value="MBC8544555.1"/>
    <property type="molecule type" value="Genomic_DNA"/>
</dbReference>
<dbReference type="Pfam" id="PF00392">
    <property type="entry name" value="GntR"/>
    <property type="match status" value="1"/>
</dbReference>
<dbReference type="InterPro" id="IPR036390">
    <property type="entry name" value="WH_DNA-bd_sf"/>
</dbReference>
<dbReference type="SMART" id="SM00345">
    <property type="entry name" value="HTH_GNTR"/>
    <property type="match status" value="1"/>
</dbReference>
<keyword evidence="4" id="KW-0238">DNA-binding</keyword>
<sequence>MTGFTAKLDFQSRVPLYEQLYRLIAAEIQNGHIAEDETLPSKRNLCACLGVSLSTVETAYGLLMAEGYIRSIPRSGYRACHVAQLEAKPKPPDPVLSSSPPSSPGCQYSFSTSDVDTSVFPYASWAKITKEVVYQNPELLQRGPCQGDESLRSSLCNFLRQYRGVSATPEQIIIGAGVEYLLDLLLQLIEPQHTIALENPGYHTTYRTVVNNGRHFKMIPVDEKGMCLDVLTESNADVAYVTPSHQFPMGVTMPVGRRMELLQWADRRPDRYIIEDDYDSEFRYTSRPIPAMQGLDKNGRVIYIGTFSRSIAPSIRIAYLVLPPALLAQYRQRFWYSSSTVSRFEQQVLRRFMDQGLYSRHLRRVGNLYRHKVSAILQILGGMKNASIQGLEAGLHFLLTVKGQSEDTLIRLAKEADVRVHGLSEYYHGDGCPPSTLVLGYAGLEEDALTEAALRLRTAYENL</sequence>
<dbReference type="InterPro" id="IPR015421">
    <property type="entry name" value="PyrdxlP-dep_Trfase_major"/>
</dbReference>
<dbReference type="InterPro" id="IPR051446">
    <property type="entry name" value="HTH_trans_reg/aminotransferase"/>
</dbReference>
<gene>
    <name evidence="7" type="ORF">H8730_13490</name>
</gene>
<comment type="caution">
    <text evidence="7">The sequence shown here is derived from an EMBL/GenBank/DDBJ whole genome shotgun (WGS) entry which is preliminary data.</text>
</comment>
<name>A0A926DSN7_9FIRM</name>
<evidence type="ECO:0000259" key="6">
    <source>
        <dbReference type="PROSITE" id="PS50949"/>
    </source>
</evidence>
<organism evidence="7 8">
    <name type="scientific">Bianquea renquensis</name>
    <dbReference type="NCBI Taxonomy" id="2763661"/>
    <lineage>
        <taxon>Bacteria</taxon>
        <taxon>Bacillati</taxon>
        <taxon>Bacillota</taxon>
        <taxon>Clostridia</taxon>
        <taxon>Eubacteriales</taxon>
        <taxon>Bianqueaceae</taxon>
        <taxon>Bianquea</taxon>
    </lineage>
</organism>
<keyword evidence="8" id="KW-1185">Reference proteome</keyword>
<feature type="domain" description="HTH gntR-type" evidence="6">
    <location>
        <begin position="14"/>
        <end position="82"/>
    </location>
</feature>
<reference evidence="7" key="1">
    <citation type="submission" date="2020-08" db="EMBL/GenBank/DDBJ databases">
        <title>Genome public.</title>
        <authorList>
            <person name="Liu C."/>
            <person name="Sun Q."/>
        </authorList>
    </citation>
    <scope>NUCLEOTIDE SEQUENCE</scope>
    <source>
        <strain evidence="7">NSJ-32</strain>
    </source>
</reference>
<accession>A0A926DSN7</accession>
<keyword evidence="7" id="KW-0808">Transferase</keyword>
<dbReference type="RefSeq" id="WP_249289954.1">
    <property type="nucleotide sequence ID" value="NZ_JACRSQ010000024.1"/>
</dbReference>
<dbReference type="InterPro" id="IPR015424">
    <property type="entry name" value="PyrdxlP-dep_Trfase"/>
</dbReference>
<evidence type="ECO:0000256" key="5">
    <source>
        <dbReference type="ARBA" id="ARBA00023163"/>
    </source>
</evidence>
<keyword evidence="3" id="KW-0805">Transcription regulation</keyword>
<keyword evidence="5" id="KW-0804">Transcription</keyword>
<dbReference type="SUPFAM" id="SSF53383">
    <property type="entry name" value="PLP-dependent transferases"/>
    <property type="match status" value="1"/>
</dbReference>
<dbReference type="SUPFAM" id="SSF46785">
    <property type="entry name" value="Winged helix' DNA-binding domain"/>
    <property type="match status" value="1"/>
</dbReference>
<dbReference type="InterPro" id="IPR036388">
    <property type="entry name" value="WH-like_DNA-bd_sf"/>
</dbReference>
<keyword evidence="7" id="KW-0032">Aminotransferase</keyword>
<evidence type="ECO:0000256" key="3">
    <source>
        <dbReference type="ARBA" id="ARBA00023015"/>
    </source>
</evidence>
<dbReference type="AlphaFoldDB" id="A0A926DSN7"/>
<dbReference type="PANTHER" id="PTHR46577:SF1">
    <property type="entry name" value="HTH-TYPE TRANSCRIPTIONAL REGULATORY PROTEIN GABR"/>
    <property type="match status" value="1"/>
</dbReference>